<dbReference type="Pfam" id="PF12697">
    <property type="entry name" value="Abhydrolase_6"/>
    <property type="match status" value="1"/>
</dbReference>
<dbReference type="InterPro" id="IPR000073">
    <property type="entry name" value="AB_hydrolase_1"/>
</dbReference>
<gene>
    <name evidence="2" type="ORF">UQ64_08685</name>
</gene>
<proteinExistence type="predicted"/>
<dbReference type="PANTHER" id="PTHR37017">
    <property type="entry name" value="AB HYDROLASE-1 DOMAIN-CONTAINING PROTEIN-RELATED"/>
    <property type="match status" value="1"/>
</dbReference>
<protein>
    <submittedName>
        <fullName evidence="2">Salicylate esterase</fullName>
    </submittedName>
</protein>
<evidence type="ECO:0000313" key="3">
    <source>
        <dbReference type="Proteomes" id="UP000054709"/>
    </source>
</evidence>
<evidence type="ECO:0000313" key="2">
    <source>
        <dbReference type="EMBL" id="KTD87817.1"/>
    </source>
</evidence>
<organism evidence="2 3">
    <name type="scientific">Paenibacillus etheri</name>
    <dbReference type="NCBI Taxonomy" id="1306852"/>
    <lineage>
        <taxon>Bacteria</taxon>
        <taxon>Bacillati</taxon>
        <taxon>Bacillota</taxon>
        <taxon>Bacilli</taxon>
        <taxon>Bacillales</taxon>
        <taxon>Paenibacillaceae</taxon>
        <taxon>Paenibacillus</taxon>
    </lineage>
</organism>
<comment type="caution">
    <text evidence="2">The sequence shown here is derived from an EMBL/GenBank/DDBJ whole genome shotgun (WGS) entry which is preliminary data.</text>
</comment>
<sequence>MKSIHTKIVLALCITFFSIIGLLPINQHSAVAAADHKSSTKQTPLTFVLIHGSWATAGFWDETAAELRKLGHTVYTPEYAGHGADKNTNVTHEQITKSVVDYIKQKDLKDFILLGHSFGGSVIQTVSQQVPDRIKRIVFFDAFVPLDGQSVADQFPADSLKFFEQLRDASGNNTITLPFPLFRDTFVNTASLAQAQTFYKQAPPEPATPLFEKLDLKKFYSLQIPKSYLYLTEDTAIPQGPYGFHPTQSSHLGVFRFIEGKGDHMTTVRTEPKMMAELMVKAGRD</sequence>
<name>A0A0W1B2J4_9BACL</name>
<dbReference type="PANTHER" id="PTHR37017:SF11">
    <property type="entry name" value="ESTERASE_LIPASE_THIOESTERASE DOMAIN-CONTAINING PROTEIN"/>
    <property type="match status" value="1"/>
</dbReference>
<keyword evidence="3" id="KW-1185">Reference proteome</keyword>
<dbReference type="Proteomes" id="UP000054709">
    <property type="component" value="Unassembled WGS sequence"/>
</dbReference>
<accession>A0A0W1B2J4</accession>
<dbReference type="SUPFAM" id="SSF53474">
    <property type="entry name" value="alpha/beta-Hydrolases"/>
    <property type="match status" value="1"/>
</dbReference>
<feature type="domain" description="AB hydrolase-1" evidence="1">
    <location>
        <begin position="47"/>
        <end position="208"/>
    </location>
</feature>
<dbReference type="OrthoDB" id="9112061at2"/>
<dbReference type="InterPro" id="IPR052897">
    <property type="entry name" value="Sec-Metab_Biosynth_Hydrolase"/>
</dbReference>
<dbReference type="InterPro" id="IPR029058">
    <property type="entry name" value="AB_hydrolase_fold"/>
</dbReference>
<dbReference type="EMBL" id="LCZJ02000017">
    <property type="protein sequence ID" value="KTD87817.1"/>
    <property type="molecule type" value="Genomic_DNA"/>
</dbReference>
<evidence type="ECO:0000259" key="1">
    <source>
        <dbReference type="Pfam" id="PF12697"/>
    </source>
</evidence>
<dbReference type="Gene3D" id="3.40.50.1820">
    <property type="entry name" value="alpha/beta hydrolase"/>
    <property type="match status" value="1"/>
</dbReference>
<reference evidence="2 3" key="1">
    <citation type="journal article" date="2015" name="Int. Biodeterior. Biodegradation">
        <title>Physiological and genetic screening methods for the isolation of methyl tert-butyl ether-degrading bacteria for bioremediation purposes.</title>
        <authorList>
            <person name="Guisado I.M."/>
            <person name="Purswani J."/>
            <person name="Gonzalez Lopez J."/>
            <person name="Pozo C."/>
        </authorList>
    </citation>
    <scope>NUCLEOTIDE SEQUENCE [LARGE SCALE GENOMIC DNA]</scope>
    <source>
        <strain evidence="2 3">SH7</strain>
    </source>
</reference>
<dbReference type="RefSeq" id="WP_060622469.1">
    <property type="nucleotide sequence ID" value="NZ_LCZJ02000017.1"/>
</dbReference>
<dbReference type="AlphaFoldDB" id="A0A0W1B2J4"/>